<accession>A0AAX4I1K8</accession>
<organism evidence="1 2">
    <name type="scientific">Colletotrichum destructivum</name>
    <dbReference type="NCBI Taxonomy" id="34406"/>
    <lineage>
        <taxon>Eukaryota</taxon>
        <taxon>Fungi</taxon>
        <taxon>Dikarya</taxon>
        <taxon>Ascomycota</taxon>
        <taxon>Pezizomycotina</taxon>
        <taxon>Sordariomycetes</taxon>
        <taxon>Hypocreomycetidae</taxon>
        <taxon>Glomerellales</taxon>
        <taxon>Glomerellaceae</taxon>
        <taxon>Colletotrichum</taxon>
        <taxon>Colletotrichum destructivum species complex</taxon>
    </lineage>
</organism>
<dbReference type="AlphaFoldDB" id="A0AAX4I1K8"/>
<protein>
    <submittedName>
        <fullName evidence="1">Uncharacterized protein</fullName>
    </submittedName>
</protein>
<sequence length="304" mass="34792">MPSTPSKRSLLPFTEDESRRGTVKFVVLNPNKEDWWEKKKDWWEMTLKRIKIGPLQRQESLKKFLSAPKAIWTLASIMAPLSTQDSHEQDWAGIAENAVILPVQGHVQSVDMVLKKEVVFWLTNESIELLVQYRKTFLAKNTVKSGRVQEQLHQDFQLAIKRFVYSAPDLVLDELEEDGSGELPYKESIKVKERISGLMKIPSTLSVSPSTMNAKQAPLYAPQASKIMLSQHRPPQFIAEPGGFFQHSQSLTWWPWVQDSQLPVSQIGQQQAQYYLVPTGYIWIAAGMEQQFYNATFFSSGGRY</sequence>
<dbReference type="KEGG" id="cdet:87938493"/>
<evidence type="ECO:0000313" key="2">
    <source>
        <dbReference type="Proteomes" id="UP001322277"/>
    </source>
</evidence>
<reference evidence="2" key="1">
    <citation type="journal article" date="2023" name="bioRxiv">
        <title>Complete genome of the Medicago anthracnose fungus, Colletotrichum destructivum, reveals a mini-chromosome-like region within a core chromosome.</title>
        <authorList>
            <person name="Lapalu N."/>
            <person name="Simon A."/>
            <person name="Lu A."/>
            <person name="Plaumann P.-L."/>
            <person name="Amselem J."/>
            <person name="Pigne S."/>
            <person name="Auger A."/>
            <person name="Koch C."/>
            <person name="Dallery J.-F."/>
            <person name="O'Connell R.J."/>
        </authorList>
    </citation>
    <scope>NUCLEOTIDE SEQUENCE [LARGE SCALE GENOMIC DNA]</scope>
    <source>
        <strain evidence="2">CBS 520.97</strain>
    </source>
</reference>
<dbReference type="RefSeq" id="XP_062774200.1">
    <property type="nucleotide sequence ID" value="XM_062918149.1"/>
</dbReference>
<dbReference type="GeneID" id="87938493"/>
<dbReference type="EMBL" id="CP137305">
    <property type="protein sequence ID" value="WQF76976.1"/>
    <property type="molecule type" value="Genomic_DNA"/>
</dbReference>
<proteinExistence type="predicted"/>
<name>A0AAX4I1K8_9PEZI</name>
<keyword evidence="2" id="KW-1185">Reference proteome</keyword>
<dbReference type="Proteomes" id="UP001322277">
    <property type="component" value="Chromosome 1"/>
</dbReference>
<gene>
    <name evidence="1" type="ORF">CDEST_01990</name>
</gene>
<evidence type="ECO:0000313" key="1">
    <source>
        <dbReference type="EMBL" id="WQF76976.1"/>
    </source>
</evidence>